<keyword evidence="6 7" id="KW-0030">Aminoacyl-tRNA synthetase</keyword>
<keyword evidence="11" id="KW-1185">Reference proteome</keyword>
<evidence type="ECO:0000256" key="7">
    <source>
        <dbReference type="HAMAP-Rule" id="MF_01428"/>
    </source>
</evidence>
<evidence type="ECO:0000256" key="2">
    <source>
        <dbReference type="ARBA" id="ARBA00022723"/>
    </source>
</evidence>
<keyword evidence="4 7" id="KW-0862">Zinc</keyword>
<feature type="binding site" evidence="7">
    <location>
        <position position="232"/>
    </location>
    <ligand>
        <name>ATP</name>
        <dbReference type="ChEBI" id="CHEBI:30616"/>
    </ligand>
</feature>
<feature type="domain" description="Glutamyl/glutaminyl-tRNA synthetase class Ib catalytic" evidence="9">
    <location>
        <begin position="7"/>
        <end position="236"/>
    </location>
</feature>
<keyword evidence="3 7" id="KW-0547">Nucleotide-binding</keyword>
<dbReference type="PANTHER" id="PTHR43311">
    <property type="entry name" value="GLUTAMATE--TRNA LIGASE"/>
    <property type="match status" value="1"/>
</dbReference>
<evidence type="ECO:0000313" key="11">
    <source>
        <dbReference type="Proteomes" id="UP000257039"/>
    </source>
</evidence>
<dbReference type="GO" id="GO:0004818">
    <property type="term" value="F:glutamate-tRNA ligase activity"/>
    <property type="evidence" value="ECO:0007669"/>
    <property type="project" value="TreeGrafter"/>
</dbReference>
<evidence type="ECO:0000256" key="6">
    <source>
        <dbReference type="ARBA" id="ARBA00023146"/>
    </source>
</evidence>
<feature type="binding site" evidence="7">
    <location>
        <position position="103"/>
    </location>
    <ligand>
        <name>Zn(2+)</name>
        <dbReference type="ChEBI" id="CHEBI:29105"/>
    </ligand>
</feature>
<evidence type="ECO:0000313" key="10">
    <source>
        <dbReference type="EMBL" id="RDH46014.1"/>
    </source>
</evidence>
<dbReference type="Proteomes" id="UP000257039">
    <property type="component" value="Unassembled WGS sequence"/>
</dbReference>
<dbReference type="NCBIfam" id="TIGR03838">
    <property type="entry name" value="queuosine_YadB"/>
    <property type="match status" value="1"/>
</dbReference>
<dbReference type="SUPFAM" id="SSF52374">
    <property type="entry name" value="Nucleotidylyl transferase"/>
    <property type="match status" value="1"/>
</dbReference>
<accession>A0A4P9VUA0</accession>
<evidence type="ECO:0000259" key="9">
    <source>
        <dbReference type="Pfam" id="PF00749"/>
    </source>
</evidence>
<feature type="binding site" evidence="7">
    <location>
        <position position="45"/>
    </location>
    <ligand>
        <name>L-glutamate</name>
        <dbReference type="ChEBI" id="CHEBI:29985"/>
    </ligand>
</feature>
<protein>
    <recommendedName>
        <fullName evidence="7">Glutamyl-Q tRNA(Asp) synthetase</fullName>
        <shortName evidence="7">Glu-Q-RSs</shortName>
        <ecNumber evidence="7">6.1.1.-</ecNumber>
    </recommendedName>
</protein>
<dbReference type="Gene3D" id="3.40.50.620">
    <property type="entry name" value="HUPs"/>
    <property type="match status" value="1"/>
</dbReference>
<dbReference type="Pfam" id="PF00749">
    <property type="entry name" value="tRNA-synt_1c"/>
    <property type="match status" value="1"/>
</dbReference>
<comment type="function">
    <text evidence="7">Catalyzes the tRNA-independent activation of glutamate in presence of ATP and the subsequent transfer of glutamate onto a tRNA(Asp). Glutamate is transferred on the 2-amino-5-(4,5-dihydroxy-2-cyclopenten-1-yl) moiety of the queuosine in the wobble position of the QUC anticodon.</text>
</comment>
<evidence type="ECO:0000256" key="8">
    <source>
        <dbReference type="RuleBase" id="RU363037"/>
    </source>
</evidence>
<dbReference type="InterPro" id="IPR049940">
    <property type="entry name" value="GluQ/Sye"/>
</dbReference>
<dbReference type="NCBIfam" id="NF004314">
    <property type="entry name" value="PRK05710.1-3"/>
    <property type="match status" value="1"/>
</dbReference>
<dbReference type="InterPro" id="IPR000924">
    <property type="entry name" value="Glu/Gln-tRNA-synth"/>
</dbReference>
<feature type="binding site" evidence="7">
    <location>
        <position position="101"/>
    </location>
    <ligand>
        <name>Zn(2+)</name>
        <dbReference type="ChEBI" id="CHEBI:29105"/>
    </ligand>
</feature>
<comment type="cofactor">
    <cofactor evidence="7">
        <name>Zn(2+)</name>
        <dbReference type="ChEBI" id="CHEBI:29105"/>
    </cofactor>
    <text evidence="7">Binds 1 zinc ion per subunit.</text>
</comment>
<evidence type="ECO:0000256" key="3">
    <source>
        <dbReference type="ARBA" id="ARBA00022741"/>
    </source>
</evidence>
<name>A0A4P9VUA0_9GAMM</name>
<feature type="binding site" evidence="7">
    <location>
        <position position="119"/>
    </location>
    <ligand>
        <name>Zn(2+)</name>
        <dbReference type="ChEBI" id="CHEBI:29105"/>
    </ligand>
</feature>
<feature type="short sequence motif" description="'HIGH' region" evidence="7">
    <location>
        <begin position="12"/>
        <end position="22"/>
    </location>
</feature>
<feature type="binding site" evidence="7">
    <location>
        <begin position="9"/>
        <end position="13"/>
    </location>
    <ligand>
        <name>L-glutamate</name>
        <dbReference type="ChEBI" id="CHEBI:29985"/>
    </ligand>
</feature>
<dbReference type="HAMAP" id="MF_01428">
    <property type="entry name" value="Glu_Q_tRNA_synth"/>
    <property type="match status" value="1"/>
</dbReference>
<reference evidence="10 11" key="1">
    <citation type="submission" date="2017-04" db="EMBL/GenBank/DDBJ databases">
        <title>Draft genome sequence of Zooshikella ganghwensis VG4 isolated from Red Sea sediments.</title>
        <authorList>
            <person name="Rehman Z."/>
            <person name="Alam I."/>
            <person name="Kamau A."/>
            <person name="Bajic V."/>
            <person name="Leiknes T."/>
        </authorList>
    </citation>
    <scope>NUCLEOTIDE SEQUENCE [LARGE SCALE GENOMIC DNA]</scope>
    <source>
        <strain evidence="10 11">VG4</strain>
    </source>
</reference>
<feature type="binding site" evidence="7">
    <location>
        <position position="115"/>
    </location>
    <ligand>
        <name>Zn(2+)</name>
        <dbReference type="ChEBI" id="CHEBI:29105"/>
    </ligand>
</feature>
<comment type="caution">
    <text evidence="10">The sequence shown here is derived from an EMBL/GenBank/DDBJ whole genome shotgun (WGS) entry which is preliminary data.</text>
</comment>
<dbReference type="PRINTS" id="PR00987">
    <property type="entry name" value="TRNASYNTHGLU"/>
</dbReference>
<proteinExistence type="inferred from homology"/>
<dbReference type="RefSeq" id="WP_094788847.1">
    <property type="nucleotide sequence ID" value="NZ_NDXW01000001.1"/>
</dbReference>
<sequence>MSKVRYRGRFAPSPTGPLHFGSLVSALASYLDAKASQGEWLVRIEDIDPPREQAGAAKLILKALEYYGLHWDQPIIYQSSRHAIYQDYIEYLRKQQQAYPCTCSRKELSIFHGQYPGTCRNQRTLPASPFAIRLKTESTPVNFIDKIQGAQSFNLEEEGGDFIIKRKDGLFAYQLAVVVDDTLQGITHILRGSDLLDSTPRQYYLQSVLGFSHPSYAHIPVIVASDGKKLSKQNLATPLPLEHPQPVLIRALHALNQSPPPELIGAKVSEIIAWATRHWDSRIIPQSLTIPETLLPTTAP</sequence>
<evidence type="ECO:0000256" key="4">
    <source>
        <dbReference type="ARBA" id="ARBA00022833"/>
    </source>
</evidence>
<keyword evidence="2 7" id="KW-0479">Metal-binding</keyword>
<dbReference type="InterPro" id="IPR022380">
    <property type="entry name" value="Glu-Q_tRNA(Asp)_Synthase"/>
</dbReference>
<dbReference type="GO" id="GO:0006400">
    <property type="term" value="P:tRNA modification"/>
    <property type="evidence" value="ECO:0007669"/>
    <property type="project" value="InterPro"/>
</dbReference>
<keyword evidence="5 7" id="KW-0067">ATP-binding</keyword>
<dbReference type="FunFam" id="3.40.50.620:FF:000093">
    <property type="entry name" value="Glutamyl-Q tRNA(Asp) synthetase"/>
    <property type="match status" value="1"/>
</dbReference>
<keyword evidence="8" id="KW-0648">Protein biosynthesis</keyword>
<feature type="binding site" evidence="7">
    <location>
        <position position="173"/>
    </location>
    <ligand>
        <name>L-glutamate</name>
        <dbReference type="ChEBI" id="CHEBI:29985"/>
    </ligand>
</feature>
<gene>
    <name evidence="7" type="primary">gluQ</name>
    <name evidence="10" type="ORF">B9G39_22595</name>
</gene>
<dbReference type="GO" id="GO:0008270">
    <property type="term" value="F:zinc ion binding"/>
    <property type="evidence" value="ECO:0007669"/>
    <property type="project" value="UniProtKB-UniRule"/>
</dbReference>
<dbReference type="GO" id="GO:0006424">
    <property type="term" value="P:glutamyl-tRNA aminoacylation"/>
    <property type="evidence" value="ECO:0007669"/>
    <property type="project" value="InterPro"/>
</dbReference>
<organism evidence="10 11">
    <name type="scientific">Zooshikella ganghwensis</name>
    <dbReference type="NCBI Taxonomy" id="202772"/>
    <lineage>
        <taxon>Bacteria</taxon>
        <taxon>Pseudomonadati</taxon>
        <taxon>Pseudomonadota</taxon>
        <taxon>Gammaproteobacteria</taxon>
        <taxon>Oceanospirillales</taxon>
        <taxon>Zooshikellaceae</taxon>
        <taxon>Zooshikella</taxon>
    </lineage>
</organism>
<dbReference type="InterPro" id="IPR014729">
    <property type="entry name" value="Rossmann-like_a/b/a_fold"/>
</dbReference>
<comment type="similarity">
    <text evidence="7">Belongs to the class-I aminoacyl-tRNA synthetase family. GluQ subfamily.</text>
</comment>
<dbReference type="AlphaFoldDB" id="A0A4P9VUA0"/>
<evidence type="ECO:0000256" key="5">
    <source>
        <dbReference type="ARBA" id="ARBA00022840"/>
    </source>
</evidence>
<dbReference type="EMBL" id="NDXW01000001">
    <property type="protein sequence ID" value="RDH46014.1"/>
    <property type="molecule type" value="Genomic_DNA"/>
</dbReference>
<feature type="binding site" evidence="7">
    <location>
        <position position="191"/>
    </location>
    <ligand>
        <name>L-glutamate</name>
        <dbReference type="ChEBI" id="CHEBI:29985"/>
    </ligand>
</feature>
<dbReference type="EC" id="6.1.1.-" evidence="7"/>
<dbReference type="PANTHER" id="PTHR43311:SF1">
    <property type="entry name" value="GLUTAMYL-Q TRNA(ASP) SYNTHETASE"/>
    <property type="match status" value="1"/>
</dbReference>
<dbReference type="GO" id="GO:0005829">
    <property type="term" value="C:cytosol"/>
    <property type="evidence" value="ECO:0007669"/>
    <property type="project" value="TreeGrafter"/>
</dbReference>
<keyword evidence="1 7" id="KW-0436">Ligase</keyword>
<feature type="short sequence motif" description="'KMSKS' region" evidence="7">
    <location>
        <begin position="229"/>
        <end position="233"/>
    </location>
</feature>
<evidence type="ECO:0000256" key="1">
    <source>
        <dbReference type="ARBA" id="ARBA00022598"/>
    </source>
</evidence>
<dbReference type="GO" id="GO:0005524">
    <property type="term" value="F:ATP binding"/>
    <property type="evidence" value="ECO:0007669"/>
    <property type="project" value="UniProtKB-KW"/>
</dbReference>
<dbReference type="InterPro" id="IPR020058">
    <property type="entry name" value="Glu/Gln-tRNA-synth_Ib_cat-dom"/>
</dbReference>